<proteinExistence type="predicted"/>
<sequence length="151" mass="17404">MELKQERDLSVDKATVKFKGHSRYETAHADEAAIKFAEDLLEDGIYSCAFERADSKELVTNNCNRSSIQGKERQSFAEKQCGCNSVERQKRIVNSFILEGKIKDIIEDMSPRDVTNLDEDFKNEVAKTTNALYRVLTAEFLKMPNRKRLKY</sequence>
<dbReference type="AlphaFoldDB" id="A0A3M6UTH9"/>
<evidence type="ECO:0000313" key="1">
    <source>
        <dbReference type="EMBL" id="RMX56945.1"/>
    </source>
</evidence>
<gene>
    <name evidence="1" type="ORF">pdam_00011058</name>
</gene>
<keyword evidence="2" id="KW-1185">Reference proteome</keyword>
<comment type="caution">
    <text evidence="1">The sequence shown here is derived from an EMBL/GenBank/DDBJ whole genome shotgun (WGS) entry which is preliminary data.</text>
</comment>
<dbReference type="Proteomes" id="UP000275408">
    <property type="component" value="Unassembled WGS sequence"/>
</dbReference>
<evidence type="ECO:0000313" key="2">
    <source>
        <dbReference type="Proteomes" id="UP000275408"/>
    </source>
</evidence>
<reference evidence="1 2" key="1">
    <citation type="journal article" date="2018" name="Sci. Rep.">
        <title>Comparative analysis of the Pocillopora damicornis genome highlights role of immune system in coral evolution.</title>
        <authorList>
            <person name="Cunning R."/>
            <person name="Bay R.A."/>
            <person name="Gillette P."/>
            <person name="Baker A.C."/>
            <person name="Traylor-Knowles N."/>
        </authorList>
    </citation>
    <scope>NUCLEOTIDE SEQUENCE [LARGE SCALE GENOMIC DNA]</scope>
    <source>
        <strain evidence="1">RSMAS</strain>
        <tissue evidence="1">Whole animal</tissue>
    </source>
</reference>
<protein>
    <submittedName>
        <fullName evidence="1">Uncharacterized protein</fullName>
    </submittedName>
</protein>
<dbReference type="EMBL" id="RCHS01000763">
    <property type="protein sequence ID" value="RMX56945.1"/>
    <property type="molecule type" value="Genomic_DNA"/>
</dbReference>
<organism evidence="1 2">
    <name type="scientific">Pocillopora damicornis</name>
    <name type="common">Cauliflower coral</name>
    <name type="synonym">Millepora damicornis</name>
    <dbReference type="NCBI Taxonomy" id="46731"/>
    <lineage>
        <taxon>Eukaryota</taxon>
        <taxon>Metazoa</taxon>
        <taxon>Cnidaria</taxon>
        <taxon>Anthozoa</taxon>
        <taxon>Hexacorallia</taxon>
        <taxon>Scleractinia</taxon>
        <taxon>Astrocoeniina</taxon>
        <taxon>Pocilloporidae</taxon>
        <taxon>Pocillopora</taxon>
    </lineage>
</organism>
<name>A0A3M6UTH9_POCDA</name>
<accession>A0A3M6UTH9</accession>